<dbReference type="SUPFAM" id="SSF55469">
    <property type="entry name" value="FMN-dependent nitroreductase-like"/>
    <property type="match status" value="2"/>
</dbReference>
<keyword evidence="5" id="KW-1185">Reference proteome</keyword>
<evidence type="ECO:0000256" key="1">
    <source>
        <dbReference type="ARBA" id="ARBA00007118"/>
    </source>
</evidence>
<name>C0CN48_BLAHS</name>
<proteinExistence type="inferred from homology"/>
<dbReference type="Gene3D" id="3.40.109.30">
    <property type="entry name" value="putative nitroreductase (tm1586), domain 2"/>
    <property type="match status" value="1"/>
</dbReference>
<dbReference type="Proteomes" id="UP000003100">
    <property type="component" value="Unassembled WGS sequence"/>
</dbReference>
<sequence>MECYTKGMLGGSNMELLEAIMLRHSVRAYEDKKIEGPVREKLQQKIEECNRESGLHMQLVLDEPKAFDSFLAHYGKFSGVKNYVAVVGKKSEDLDETCGYYGEKLVLYAQTLGLNTCWVGLTYSKVKDAFVLEDGEKLYCVISIGYGTTQGIPHKSKPFEKVTKTGRDIPDWFREGVKAALLAPTAVNQQKFTFILEDKKVTAKPGMGFYSKMDLGIVKYHFEIGAGTDNFIWK</sequence>
<evidence type="ECO:0000256" key="2">
    <source>
        <dbReference type="ARBA" id="ARBA00023002"/>
    </source>
</evidence>
<dbReference type="eggNOG" id="COG0778">
    <property type="taxonomic scope" value="Bacteria"/>
</dbReference>
<reference evidence="4 5" key="1">
    <citation type="submission" date="2009-01" db="EMBL/GenBank/DDBJ databases">
        <authorList>
            <person name="Fulton L."/>
            <person name="Clifton S."/>
            <person name="Fulton B."/>
            <person name="Xu J."/>
            <person name="Minx P."/>
            <person name="Pepin K.H."/>
            <person name="Johnson M."/>
            <person name="Bhonagiri V."/>
            <person name="Nash W.E."/>
            <person name="Mardis E.R."/>
            <person name="Wilson R.K."/>
        </authorList>
    </citation>
    <scope>NUCLEOTIDE SEQUENCE [LARGE SCALE GENOMIC DNA]</scope>
    <source>
        <strain evidence="5">DSM 10507 / JCM 14656 / S5a33</strain>
    </source>
</reference>
<dbReference type="PANTHER" id="PTHR43673:SF10">
    <property type="entry name" value="NADH DEHYDROGENASE_NAD(P)H NITROREDUCTASE XCC3605-RELATED"/>
    <property type="match status" value="1"/>
</dbReference>
<dbReference type="InterPro" id="IPR000415">
    <property type="entry name" value="Nitroreductase-like"/>
</dbReference>
<dbReference type="PANTHER" id="PTHR43673">
    <property type="entry name" value="NAD(P)H NITROREDUCTASE YDGI-RELATED"/>
    <property type="match status" value="1"/>
</dbReference>
<dbReference type="HOGENOM" id="CLU_070562_2_0_9"/>
<reference evidence="4 5" key="2">
    <citation type="submission" date="2009-02" db="EMBL/GenBank/DDBJ databases">
        <title>Draft genome sequence of Blautia hydrogenotrophica DSM 10507 (Ruminococcus hydrogenotrophicus DSM 10507).</title>
        <authorList>
            <person name="Sudarsanam P."/>
            <person name="Ley R."/>
            <person name="Guruge J."/>
            <person name="Turnbaugh P.J."/>
            <person name="Mahowald M."/>
            <person name="Liep D."/>
            <person name="Gordon J."/>
        </authorList>
    </citation>
    <scope>NUCLEOTIDE SEQUENCE [LARGE SCALE GENOMIC DNA]</scope>
    <source>
        <strain evidence="5">DSM 10507 / JCM 14656 / S5a33</strain>
    </source>
</reference>
<accession>C0CN48</accession>
<dbReference type="InterPro" id="IPR029478">
    <property type="entry name" value="TM1586_NiRdase"/>
</dbReference>
<organism evidence="4 5">
    <name type="scientific">Blautia hydrogenotrophica (strain DSM 10507 / JCM 14656 / S5a33)</name>
    <name type="common">Ruminococcus hydrogenotrophicus</name>
    <dbReference type="NCBI Taxonomy" id="476272"/>
    <lineage>
        <taxon>Bacteria</taxon>
        <taxon>Bacillati</taxon>
        <taxon>Bacillota</taxon>
        <taxon>Clostridia</taxon>
        <taxon>Lachnospirales</taxon>
        <taxon>Lachnospiraceae</taxon>
        <taxon>Blautia</taxon>
    </lineage>
</organism>
<dbReference type="GO" id="GO:0016491">
    <property type="term" value="F:oxidoreductase activity"/>
    <property type="evidence" value="ECO:0007669"/>
    <property type="project" value="UniProtKB-KW"/>
</dbReference>
<evidence type="ECO:0000259" key="3">
    <source>
        <dbReference type="Pfam" id="PF14512"/>
    </source>
</evidence>
<keyword evidence="2" id="KW-0560">Oxidoreductase</keyword>
<dbReference type="Pfam" id="PF14512">
    <property type="entry name" value="TM1586_NiRdase"/>
    <property type="match status" value="1"/>
</dbReference>
<evidence type="ECO:0000313" key="4">
    <source>
        <dbReference type="EMBL" id="EEG48836.1"/>
    </source>
</evidence>
<gene>
    <name evidence="4" type="ORF">RUMHYD_02286</name>
</gene>
<dbReference type="EMBL" id="ACBZ01000123">
    <property type="protein sequence ID" value="EEG48836.1"/>
    <property type="molecule type" value="Genomic_DNA"/>
</dbReference>
<dbReference type="AlphaFoldDB" id="C0CN48"/>
<protein>
    <recommendedName>
        <fullName evidence="3">Putative nitroreductase TM1586 domain-containing protein</fullName>
    </recommendedName>
</protein>
<evidence type="ECO:0000313" key="5">
    <source>
        <dbReference type="Proteomes" id="UP000003100"/>
    </source>
</evidence>
<dbReference type="Gene3D" id="3.40.109.10">
    <property type="entry name" value="NADH Oxidase"/>
    <property type="match status" value="1"/>
</dbReference>
<dbReference type="PATRIC" id="fig|476272.21.peg.1719"/>
<comment type="caution">
    <text evidence="4">The sequence shown here is derived from an EMBL/GenBank/DDBJ whole genome shotgun (WGS) entry which is preliminary data.</text>
</comment>
<comment type="similarity">
    <text evidence="1">Belongs to the nitroreductase family.</text>
</comment>
<dbReference type="CDD" id="cd02062">
    <property type="entry name" value="Nitro_FMN_reductase"/>
    <property type="match status" value="1"/>
</dbReference>
<feature type="domain" description="Putative nitroreductase TM1586" evidence="3">
    <location>
        <begin position="15"/>
        <end position="226"/>
    </location>
</feature>